<proteinExistence type="predicted"/>
<dbReference type="PANTHER" id="PTHR46652">
    <property type="entry name" value="LEUCINE-RICH REPEAT AND IQ DOMAIN-CONTAINING PROTEIN 1-RELATED"/>
    <property type="match status" value="1"/>
</dbReference>
<name>A0A266Q5I8_9GAMM</name>
<evidence type="ECO:0000313" key="3">
    <source>
        <dbReference type="EMBL" id="OZY85147.1"/>
    </source>
</evidence>
<keyword evidence="4" id="KW-1185">Reference proteome</keyword>
<accession>A0A266Q5I8</accession>
<protein>
    <submittedName>
        <fullName evidence="3">Internalin</fullName>
    </submittedName>
</protein>
<keyword evidence="2" id="KW-0677">Repeat</keyword>
<dbReference type="PROSITE" id="PS51450">
    <property type="entry name" value="LRR"/>
    <property type="match status" value="1"/>
</dbReference>
<sequence length="158" mass="17518">MSVSSCKNYSVSVNENVVYTPPSIFKDFQIADQQLFDCVQQTIYDARITRAEDLTTLNCSNAGIKSLSGLDKFFALKEVNLADNQIADLSTIGNLGRLEIVKLQGNLIKNPAPLLQLLHLKQLDLQENPMLICKDTAQLIANQNKTTTRILLPAHCVN</sequence>
<organism evidence="3 4">
    <name type="scientific">Cellvibrio mixtus</name>
    <dbReference type="NCBI Taxonomy" id="39650"/>
    <lineage>
        <taxon>Bacteria</taxon>
        <taxon>Pseudomonadati</taxon>
        <taxon>Pseudomonadota</taxon>
        <taxon>Gammaproteobacteria</taxon>
        <taxon>Cellvibrionales</taxon>
        <taxon>Cellvibrionaceae</taxon>
        <taxon>Cellvibrio</taxon>
    </lineage>
</organism>
<dbReference type="Proteomes" id="UP000216101">
    <property type="component" value="Unassembled WGS sequence"/>
</dbReference>
<dbReference type="EMBL" id="NHNI01000002">
    <property type="protein sequence ID" value="OZY85147.1"/>
    <property type="molecule type" value="Genomic_DNA"/>
</dbReference>
<keyword evidence="1" id="KW-0433">Leucine-rich repeat</keyword>
<dbReference type="InterPro" id="IPR050836">
    <property type="entry name" value="SDS22/Internalin_LRR"/>
</dbReference>
<comment type="caution">
    <text evidence="3">The sequence shown here is derived from an EMBL/GenBank/DDBJ whole genome shotgun (WGS) entry which is preliminary data.</text>
</comment>
<dbReference type="InterPro" id="IPR032675">
    <property type="entry name" value="LRR_dom_sf"/>
</dbReference>
<dbReference type="Gene3D" id="3.80.10.10">
    <property type="entry name" value="Ribonuclease Inhibitor"/>
    <property type="match status" value="1"/>
</dbReference>
<dbReference type="PANTHER" id="PTHR46652:SF3">
    <property type="entry name" value="LEUCINE-RICH REPEAT-CONTAINING PROTEIN 9"/>
    <property type="match status" value="1"/>
</dbReference>
<gene>
    <name evidence="3" type="ORF">CBP51_13845</name>
</gene>
<dbReference type="InterPro" id="IPR001611">
    <property type="entry name" value="Leu-rich_rpt"/>
</dbReference>
<evidence type="ECO:0000256" key="2">
    <source>
        <dbReference type="ARBA" id="ARBA00022737"/>
    </source>
</evidence>
<evidence type="ECO:0000256" key="1">
    <source>
        <dbReference type="ARBA" id="ARBA00022614"/>
    </source>
</evidence>
<dbReference type="SUPFAM" id="SSF52075">
    <property type="entry name" value="Outer arm dynein light chain 1"/>
    <property type="match status" value="1"/>
</dbReference>
<evidence type="ECO:0000313" key="4">
    <source>
        <dbReference type="Proteomes" id="UP000216101"/>
    </source>
</evidence>
<dbReference type="AlphaFoldDB" id="A0A266Q5I8"/>
<reference evidence="4" key="1">
    <citation type="submission" date="2017-05" db="EMBL/GenBank/DDBJ databases">
        <authorList>
            <person name="Barney B.M."/>
        </authorList>
    </citation>
    <scope>NUCLEOTIDE SEQUENCE [LARGE SCALE GENOMIC DNA]</scope>
    <source>
        <strain evidence="4">PSBB022</strain>
    </source>
</reference>